<name>A0A7X2V4H7_9BACI</name>
<evidence type="ECO:0000256" key="1">
    <source>
        <dbReference type="ARBA" id="ARBA00022801"/>
    </source>
</evidence>
<dbReference type="RefSeq" id="WP_155111575.1">
    <property type="nucleotide sequence ID" value="NZ_WMIB01000004.1"/>
</dbReference>
<gene>
    <name evidence="5" type="ORF">GKZ89_06405</name>
</gene>
<dbReference type="PANTHER" id="PTHR36845:SF1">
    <property type="entry name" value="HYDROLASE, PUTATIVE (AFU_ORTHOLOGUE AFUA_7G05090)-RELATED"/>
    <property type="match status" value="1"/>
</dbReference>
<dbReference type="InterPro" id="IPR008928">
    <property type="entry name" value="6-hairpin_glycosidase_sf"/>
</dbReference>
<proteinExistence type="inferred from homology"/>
<feature type="binding site" evidence="4">
    <location>
        <position position="253"/>
    </location>
    <ligand>
        <name>substrate</name>
    </ligand>
</feature>
<dbReference type="AlphaFoldDB" id="A0A7X2V4H7"/>
<feature type="active site" description="Proton donor" evidence="3">
    <location>
        <position position="181"/>
    </location>
</feature>
<feature type="binding site" evidence="4">
    <location>
        <position position="239"/>
    </location>
    <ligand>
        <name>substrate</name>
    </ligand>
</feature>
<evidence type="ECO:0000256" key="3">
    <source>
        <dbReference type="PIRSR" id="PIRSR610905-1"/>
    </source>
</evidence>
<keyword evidence="1 5" id="KW-0378">Hydrolase</keyword>
<dbReference type="GO" id="GO:0052757">
    <property type="term" value="F:chondroitin hydrolase activity"/>
    <property type="evidence" value="ECO:0007669"/>
    <property type="project" value="TreeGrafter"/>
</dbReference>
<dbReference type="Proteomes" id="UP000434639">
    <property type="component" value="Unassembled WGS sequence"/>
</dbReference>
<dbReference type="OrthoDB" id="428577at2"/>
<comment type="similarity">
    <text evidence="2">Belongs to the glycosyl hydrolase 88 family.</text>
</comment>
<evidence type="ECO:0000256" key="2">
    <source>
        <dbReference type="ARBA" id="ARBA00038358"/>
    </source>
</evidence>
<feature type="active site" description="Nucleophile" evidence="3">
    <location>
        <position position="120"/>
    </location>
</feature>
<dbReference type="PANTHER" id="PTHR36845">
    <property type="entry name" value="HYDROLASE, PUTATIVE (AFU_ORTHOLOGUE AFUA_7G05090)-RELATED"/>
    <property type="match status" value="1"/>
</dbReference>
<dbReference type="InterPro" id="IPR052369">
    <property type="entry name" value="UG_Glycosaminoglycan_Hydrolase"/>
</dbReference>
<feature type="binding site" evidence="4">
    <location>
        <position position="257"/>
    </location>
    <ligand>
        <name>substrate</name>
    </ligand>
</feature>
<dbReference type="GO" id="GO:0000272">
    <property type="term" value="P:polysaccharide catabolic process"/>
    <property type="evidence" value="ECO:0007669"/>
    <property type="project" value="TreeGrafter"/>
</dbReference>
<keyword evidence="6" id="KW-1185">Reference proteome</keyword>
<dbReference type="Pfam" id="PF07470">
    <property type="entry name" value="Glyco_hydro_88"/>
    <property type="match status" value="1"/>
</dbReference>
<dbReference type="Gene3D" id="1.50.10.10">
    <property type="match status" value="1"/>
</dbReference>
<accession>A0A7X2V4H7</accession>
<evidence type="ECO:0000313" key="5">
    <source>
        <dbReference type="EMBL" id="MTH53038.1"/>
    </source>
</evidence>
<organism evidence="5 6">
    <name type="scientific">Metabacillus mangrovi</name>
    <dbReference type="NCBI Taxonomy" id="1491830"/>
    <lineage>
        <taxon>Bacteria</taxon>
        <taxon>Bacillati</taxon>
        <taxon>Bacillota</taxon>
        <taxon>Bacilli</taxon>
        <taxon>Bacillales</taxon>
        <taxon>Bacillaceae</taxon>
        <taxon>Metabacillus</taxon>
    </lineage>
</organism>
<evidence type="ECO:0000313" key="6">
    <source>
        <dbReference type="Proteomes" id="UP000434639"/>
    </source>
</evidence>
<reference evidence="5 6" key="1">
    <citation type="journal article" date="2017" name="Int. J. Syst. Evol. Microbiol.">
        <title>Bacillus mangrovi sp. nov., isolated from a sediment sample from a mangrove forest.</title>
        <authorList>
            <person name="Gupta V."/>
            <person name="Singh P.K."/>
            <person name="Korpole S."/>
            <person name="Tanuku N.R.S."/>
            <person name="Pinnaka A.K."/>
        </authorList>
    </citation>
    <scope>NUCLEOTIDE SEQUENCE [LARGE SCALE GENOMIC DNA]</scope>
    <source>
        <strain evidence="5 6">KCTC 33872</strain>
    </source>
</reference>
<feature type="binding site" evidence="4">
    <location>
        <position position="120"/>
    </location>
    <ligand>
        <name>substrate</name>
    </ligand>
</feature>
<comment type="caution">
    <text evidence="5">The sequence shown here is derived from an EMBL/GenBank/DDBJ whole genome shotgun (WGS) entry which is preliminary data.</text>
</comment>
<dbReference type="SUPFAM" id="SSF48208">
    <property type="entry name" value="Six-hairpin glycosidases"/>
    <property type="match status" value="1"/>
</dbReference>
<feature type="binding site" evidence="4">
    <location>
        <position position="181"/>
    </location>
    <ligand>
        <name>substrate</name>
    </ligand>
</feature>
<feature type="binding site" evidence="4">
    <location>
        <position position="241"/>
    </location>
    <ligand>
        <name>substrate</name>
    </ligand>
</feature>
<dbReference type="InterPro" id="IPR010905">
    <property type="entry name" value="Glyco_hydro_88"/>
</dbReference>
<dbReference type="InterPro" id="IPR012341">
    <property type="entry name" value="6hp_glycosidase-like_sf"/>
</dbReference>
<evidence type="ECO:0000256" key="4">
    <source>
        <dbReference type="PIRSR" id="PIRSR610905-2"/>
    </source>
</evidence>
<dbReference type="EMBL" id="WMIB01000004">
    <property type="protein sequence ID" value="MTH53038.1"/>
    <property type="molecule type" value="Genomic_DNA"/>
</dbReference>
<sequence length="403" mass="46311">MVGVLNEGVRNDRYRKAAADLGFVDEAIAHALQKISGSLEEFTSVFPDDTTRENRYYPRIPEKPGRERGGNFGWTTSFWTGMIWLAYELTGEDKYREAGEVHIDSFYRRIQEKIDCEHHDLGFLYTLSCVSGYRLTGNETARKAALMAADHLMTRYFEKAGIIQAWGDLNDPNQRGRIIIDCLMNLPLLYWASEVTGEDKYQQAAEQHAKNAFKWIVREDASTFHTYYFDTETGEAKFGKTHQGYRDDSCWARGQAWGIYGFPLSYKYTGNTEFTELAEKLAHYFLNRTPEDGVVYWDLAFTDGSGEEKDSSSSAITACGLHELAKYTEDPEWKEYYSRAAIAMLKDLYTGYSTKDCPDSNALLLHGVYAKPEKLGVDEANLWGDYYYLEGLVRLKKNWNLYW</sequence>
<protein>
    <submittedName>
        <fullName evidence="5">Glucuronyl hydrolase</fullName>
    </submittedName>
</protein>